<feature type="compositionally biased region" description="Basic and acidic residues" evidence="1">
    <location>
        <begin position="291"/>
        <end position="345"/>
    </location>
</feature>
<comment type="caution">
    <text evidence="2">The sequence shown here is derived from an EMBL/GenBank/DDBJ whole genome shotgun (WGS) entry which is preliminary data.</text>
</comment>
<name>A0A5J4UEK5_9EUKA</name>
<feature type="compositionally biased region" description="Basic and acidic residues" evidence="1">
    <location>
        <begin position="615"/>
        <end position="625"/>
    </location>
</feature>
<feature type="compositionally biased region" description="Low complexity" evidence="1">
    <location>
        <begin position="253"/>
        <end position="267"/>
    </location>
</feature>
<accession>A0A5J4UEK5</accession>
<feature type="compositionally biased region" description="Basic and acidic residues" evidence="1">
    <location>
        <begin position="92"/>
        <end position="124"/>
    </location>
</feature>
<dbReference type="AlphaFoldDB" id="A0A5J4UEK5"/>
<dbReference type="EMBL" id="SNRW01016602">
    <property type="protein sequence ID" value="KAA6369196.1"/>
    <property type="molecule type" value="Genomic_DNA"/>
</dbReference>
<feature type="compositionally biased region" description="Polar residues" evidence="1">
    <location>
        <begin position="278"/>
        <end position="290"/>
    </location>
</feature>
<feature type="region of interest" description="Disordered" evidence="1">
    <location>
        <begin position="34"/>
        <end position="124"/>
    </location>
</feature>
<evidence type="ECO:0000256" key="1">
    <source>
        <dbReference type="SAM" id="MobiDB-lite"/>
    </source>
</evidence>
<feature type="non-terminal residue" evidence="2">
    <location>
        <position position="851"/>
    </location>
</feature>
<feature type="region of interest" description="Disordered" evidence="1">
    <location>
        <begin position="605"/>
        <end position="625"/>
    </location>
</feature>
<organism evidence="2 3">
    <name type="scientific">Streblomastix strix</name>
    <dbReference type="NCBI Taxonomy" id="222440"/>
    <lineage>
        <taxon>Eukaryota</taxon>
        <taxon>Metamonada</taxon>
        <taxon>Preaxostyla</taxon>
        <taxon>Oxymonadida</taxon>
        <taxon>Streblomastigidae</taxon>
        <taxon>Streblomastix</taxon>
    </lineage>
</organism>
<protein>
    <submittedName>
        <fullName evidence="2">Uncharacterized protein</fullName>
    </submittedName>
</protein>
<feature type="compositionally biased region" description="Basic and acidic residues" evidence="1">
    <location>
        <begin position="825"/>
        <end position="836"/>
    </location>
</feature>
<evidence type="ECO:0000313" key="2">
    <source>
        <dbReference type="EMBL" id="KAA6369196.1"/>
    </source>
</evidence>
<dbReference type="Pfam" id="PF02389">
    <property type="entry name" value="Cornifin"/>
    <property type="match status" value="1"/>
</dbReference>
<gene>
    <name evidence="2" type="ORF">EZS28_035277</name>
</gene>
<feature type="region of interest" description="Disordered" evidence="1">
    <location>
        <begin position="1"/>
        <end position="21"/>
    </location>
</feature>
<feature type="compositionally biased region" description="Low complexity" evidence="1">
    <location>
        <begin position="1"/>
        <end position="10"/>
    </location>
</feature>
<feature type="compositionally biased region" description="Basic and acidic residues" evidence="1">
    <location>
        <begin position="36"/>
        <end position="73"/>
    </location>
</feature>
<feature type="region of interest" description="Disordered" evidence="1">
    <location>
        <begin position="381"/>
        <end position="405"/>
    </location>
</feature>
<feature type="region of interest" description="Disordered" evidence="1">
    <location>
        <begin position="820"/>
        <end position="851"/>
    </location>
</feature>
<feature type="non-terminal residue" evidence="2">
    <location>
        <position position="1"/>
    </location>
</feature>
<feature type="compositionally biased region" description="Basic and acidic residues" evidence="1">
    <location>
        <begin position="11"/>
        <end position="21"/>
    </location>
</feature>
<feature type="region of interest" description="Disordered" evidence="1">
    <location>
        <begin position="551"/>
        <end position="570"/>
    </location>
</feature>
<feature type="region of interest" description="Disordered" evidence="1">
    <location>
        <begin position="253"/>
        <end position="366"/>
    </location>
</feature>
<evidence type="ECO:0000313" key="3">
    <source>
        <dbReference type="Proteomes" id="UP000324800"/>
    </source>
</evidence>
<proteinExistence type="predicted"/>
<feature type="compositionally biased region" description="Low complexity" evidence="1">
    <location>
        <begin position="80"/>
        <end position="91"/>
    </location>
</feature>
<reference evidence="2 3" key="1">
    <citation type="submission" date="2019-03" db="EMBL/GenBank/DDBJ databases">
        <title>Single cell metagenomics reveals metabolic interactions within the superorganism composed of flagellate Streblomastix strix and complex community of Bacteroidetes bacteria on its surface.</title>
        <authorList>
            <person name="Treitli S.C."/>
            <person name="Kolisko M."/>
            <person name="Husnik F."/>
            <person name="Keeling P."/>
            <person name="Hampl V."/>
        </authorList>
    </citation>
    <scope>NUCLEOTIDE SEQUENCE [LARGE SCALE GENOMIC DNA]</scope>
    <source>
        <strain evidence="2">ST1C</strain>
    </source>
</reference>
<sequence>SWRQQKINQNIEKEKEKEKKKIVEEEKIVKQGWEQLEEKQKKKEEKKEQKRKEKEIRKKEREERNKRRQLKGEDAEDESSSSSDIESSSSSDHSKSEDEKEEQEKLKLIQEEEKRKKEEEKRLEEIQQKEEMRAKIIERLTIPIKPKEPPFSRMIIDQKRTTLEKHYRKDLTVTTKLKQTVRTEEFEQSKSFIMEQFQQIDTQSPGLVRKQIIEQGAPQTLDVVEKKLRIQQTKDEYDGEQEADDLIGALKAYQPPKQQAPAASKQEQLNKLLAKSQGLLQGQGDTPDNSKSPKPDNSRSPRPDNSKSPRPDQSRSPKPDNSKSPRPDNSKSPRPDNSKSPRPDQSKSPGLIRAQGQQSQKEKQSGSFIGDLQMLKLLEDQPQSPSISSRRSEKDKLSQTQIEQNKNLSSIKKPFSYNILDNVNYSLKTNQKQISMEAFKAGKLSMHNQAIKKIKRSQSAQKQTIDKTQLFKTQTTLGLFSASRTPSFSKIPVTAYTQQLVSPFDVRGIINRKVTPLMIKSGQLDLVSLDEIDEQEKFLDETTRYDIFGRKHEPLSEQERQLRETERLTKREQRDIEKSIKVAEQEKQKKQKQIQEAKRKGIFIQETEEEEKEQETEKVDQEEEKEKLALEKEKIRKEKSREKKEKKRLKALSQQNMRFLISDYLFDLKNTQSSYIEQHDQDVTQSIKSASISVTNQSTASSVQSPRIPPIKRIEDIIQIEPDLQQVEWEIPRLGHLIFFTLDKVQVQCKITTATEFHSVPIAQNAAYLSQFIIDPLEPQLNFEENSDVNNRFKVEIPSKLLRLIIEFIENYQLAIKSSNGKTQESSDKDQTINKEQDEDGKDWGDNSNIL</sequence>
<dbReference type="Proteomes" id="UP000324800">
    <property type="component" value="Unassembled WGS sequence"/>
</dbReference>